<gene>
    <name evidence="2" type="ORF">BB558_005340</name>
</gene>
<keyword evidence="3" id="KW-1185">Reference proteome</keyword>
<feature type="compositionally biased region" description="Polar residues" evidence="1">
    <location>
        <begin position="90"/>
        <end position="103"/>
    </location>
</feature>
<dbReference type="EMBL" id="MBFU01000525">
    <property type="protein sequence ID" value="PVZ98652.1"/>
    <property type="molecule type" value="Genomic_DNA"/>
</dbReference>
<organism evidence="2 3">
    <name type="scientific">Smittium angustum</name>
    <dbReference type="NCBI Taxonomy" id="133377"/>
    <lineage>
        <taxon>Eukaryota</taxon>
        <taxon>Fungi</taxon>
        <taxon>Fungi incertae sedis</taxon>
        <taxon>Zoopagomycota</taxon>
        <taxon>Kickxellomycotina</taxon>
        <taxon>Harpellomycetes</taxon>
        <taxon>Harpellales</taxon>
        <taxon>Legeriomycetaceae</taxon>
        <taxon>Smittium</taxon>
    </lineage>
</organism>
<evidence type="ECO:0000256" key="1">
    <source>
        <dbReference type="SAM" id="MobiDB-lite"/>
    </source>
</evidence>
<dbReference type="Proteomes" id="UP000245591">
    <property type="component" value="Unassembled WGS sequence"/>
</dbReference>
<feature type="region of interest" description="Disordered" evidence="1">
    <location>
        <begin position="80"/>
        <end position="106"/>
    </location>
</feature>
<proteinExistence type="predicted"/>
<protein>
    <submittedName>
        <fullName evidence="2">Uncharacterized protein</fullName>
    </submittedName>
</protein>
<reference evidence="2 3" key="1">
    <citation type="journal article" date="2018" name="MBio">
        <title>Comparative Genomics Reveals the Core Gene Toolbox for the Fungus-Insect Symbiosis.</title>
        <authorList>
            <person name="Wang Y."/>
            <person name="Stata M."/>
            <person name="Wang W."/>
            <person name="Stajich J.E."/>
            <person name="White M.M."/>
            <person name="Moncalvo J.M."/>
        </authorList>
    </citation>
    <scope>NUCLEOTIDE SEQUENCE [LARGE SCALE GENOMIC DNA]</scope>
    <source>
        <strain evidence="2 3">AUS-126-30</strain>
    </source>
</reference>
<dbReference type="AlphaFoldDB" id="A0A2U1J0Z8"/>
<evidence type="ECO:0000313" key="2">
    <source>
        <dbReference type="EMBL" id="PVZ98652.1"/>
    </source>
</evidence>
<accession>A0A2U1J0Z8</accession>
<name>A0A2U1J0Z8_SMIAN</name>
<evidence type="ECO:0000313" key="3">
    <source>
        <dbReference type="Proteomes" id="UP000245591"/>
    </source>
</evidence>
<sequence>MKKISEQKQLDIVTLYKIIDSYRIVARKFALSLSLGKEFFIKEVQQALKEDFNITISCQSLRRNLKEAGLKAGKRKCIRNMGPNGRGIEKQTNSTDNSVMHTSESIDSKQSKNASITLNESFLYTQAGYDTDTDFEKETPIYTQKQNLQKFLLERSTKNKGKKEGIFEARNKYLNKTITIPASEIEEENIEI</sequence>
<comment type="caution">
    <text evidence="2">The sequence shown here is derived from an EMBL/GenBank/DDBJ whole genome shotgun (WGS) entry which is preliminary data.</text>
</comment>